<keyword evidence="2" id="KW-1185">Reference proteome</keyword>
<organism evidence="1 2">
    <name type="scientific">Dermatophagoides pteronyssinus</name>
    <name type="common">European house dust mite</name>
    <dbReference type="NCBI Taxonomy" id="6956"/>
    <lineage>
        <taxon>Eukaryota</taxon>
        <taxon>Metazoa</taxon>
        <taxon>Ecdysozoa</taxon>
        <taxon>Arthropoda</taxon>
        <taxon>Chelicerata</taxon>
        <taxon>Arachnida</taxon>
        <taxon>Acari</taxon>
        <taxon>Acariformes</taxon>
        <taxon>Sarcoptiformes</taxon>
        <taxon>Astigmata</taxon>
        <taxon>Psoroptidia</taxon>
        <taxon>Analgoidea</taxon>
        <taxon>Pyroglyphidae</taxon>
        <taxon>Dermatophagoidinae</taxon>
        <taxon>Dermatophagoides</taxon>
    </lineage>
</organism>
<reference evidence="1 2" key="2">
    <citation type="journal article" date="2022" name="Mol. Biol. Evol.">
        <title>Comparative Genomics Reveals Insights into the Divergent Evolution of Astigmatic Mites and Household Pest Adaptations.</title>
        <authorList>
            <person name="Xiong Q."/>
            <person name="Wan A.T."/>
            <person name="Liu X."/>
            <person name="Fung C.S."/>
            <person name="Xiao X."/>
            <person name="Malainual N."/>
            <person name="Hou J."/>
            <person name="Wang L."/>
            <person name="Wang M."/>
            <person name="Yang K.Y."/>
            <person name="Cui Y."/>
            <person name="Leung E.L."/>
            <person name="Nong W."/>
            <person name="Shin S.K."/>
            <person name="Au S.W."/>
            <person name="Jeong K.Y."/>
            <person name="Chew F.T."/>
            <person name="Hui J.H."/>
            <person name="Leung T.F."/>
            <person name="Tungtrongchitr A."/>
            <person name="Zhong N."/>
            <person name="Liu Z."/>
            <person name="Tsui S.K."/>
        </authorList>
    </citation>
    <scope>NUCLEOTIDE SEQUENCE [LARGE SCALE GENOMIC DNA]</scope>
    <source>
        <strain evidence="1">Derp</strain>
    </source>
</reference>
<gene>
    <name evidence="1" type="ORF">DERP_005405</name>
</gene>
<dbReference type="Proteomes" id="UP000887458">
    <property type="component" value="Unassembled WGS sequence"/>
</dbReference>
<proteinExistence type="predicted"/>
<sequence length="98" mass="11586">MNHLEFRFQSINQSINNAKSLKICHHHPYNHYEQATDIENLFLSIYIVKNSEKNRLRNPETKKSKSFRSIHELENDDGLTCTTSKTTTTTCNIVHRFY</sequence>
<name>A0ABQ8JMI6_DERPT</name>
<dbReference type="EMBL" id="NJHN03000031">
    <property type="protein sequence ID" value="KAH9423823.1"/>
    <property type="molecule type" value="Genomic_DNA"/>
</dbReference>
<protein>
    <submittedName>
        <fullName evidence="1">Uncharacterized protein</fullName>
    </submittedName>
</protein>
<evidence type="ECO:0000313" key="1">
    <source>
        <dbReference type="EMBL" id="KAH9423823.1"/>
    </source>
</evidence>
<accession>A0ABQ8JMI6</accession>
<evidence type="ECO:0000313" key="2">
    <source>
        <dbReference type="Proteomes" id="UP000887458"/>
    </source>
</evidence>
<comment type="caution">
    <text evidence="1">The sequence shown here is derived from an EMBL/GenBank/DDBJ whole genome shotgun (WGS) entry which is preliminary data.</text>
</comment>
<reference evidence="1 2" key="1">
    <citation type="journal article" date="2018" name="J. Allergy Clin. Immunol.">
        <title>High-quality assembly of Dermatophagoides pteronyssinus genome and transcriptome reveals a wide range of novel allergens.</title>
        <authorList>
            <person name="Liu X.Y."/>
            <person name="Yang K.Y."/>
            <person name="Wang M.Q."/>
            <person name="Kwok J.S."/>
            <person name="Zeng X."/>
            <person name="Yang Z."/>
            <person name="Xiao X.J."/>
            <person name="Lau C.P."/>
            <person name="Li Y."/>
            <person name="Huang Z.M."/>
            <person name="Ba J.G."/>
            <person name="Yim A.K."/>
            <person name="Ouyang C.Y."/>
            <person name="Ngai S.M."/>
            <person name="Chan T.F."/>
            <person name="Leung E.L."/>
            <person name="Liu L."/>
            <person name="Liu Z.G."/>
            <person name="Tsui S.K."/>
        </authorList>
    </citation>
    <scope>NUCLEOTIDE SEQUENCE [LARGE SCALE GENOMIC DNA]</scope>
    <source>
        <strain evidence="1">Derp</strain>
    </source>
</reference>